<evidence type="ECO:0000256" key="1">
    <source>
        <dbReference type="SAM" id="MobiDB-lite"/>
    </source>
</evidence>
<evidence type="ECO:0000313" key="3">
    <source>
        <dbReference type="Proteomes" id="UP000087766"/>
    </source>
</evidence>
<feature type="region of interest" description="Disordered" evidence="1">
    <location>
        <begin position="1"/>
        <end position="29"/>
    </location>
</feature>
<dbReference type="OrthoDB" id="612216at2759"/>
<feature type="domain" description="F-box" evidence="2">
    <location>
        <begin position="31"/>
        <end position="84"/>
    </location>
</feature>
<evidence type="ECO:0000259" key="2">
    <source>
        <dbReference type="PROSITE" id="PS50181"/>
    </source>
</evidence>
<dbReference type="PROSITE" id="PS50181">
    <property type="entry name" value="FBOX"/>
    <property type="match status" value="1"/>
</dbReference>
<dbReference type="InterPro" id="IPR001810">
    <property type="entry name" value="F-box_dom"/>
</dbReference>
<gene>
    <name evidence="4" type="primary">LOC106760590</name>
</gene>
<dbReference type="GeneID" id="106760590"/>
<dbReference type="KEGG" id="vra:106760590"/>
<dbReference type="RefSeq" id="XP_014499496.1">
    <property type="nucleotide sequence ID" value="XM_014644010.2"/>
</dbReference>
<dbReference type="AlphaFoldDB" id="A0A1S3U0G2"/>
<dbReference type="Pfam" id="PF00646">
    <property type="entry name" value="F-box"/>
    <property type="match status" value="1"/>
</dbReference>
<reference evidence="3" key="1">
    <citation type="journal article" date="2014" name="Nat. Commun.">
        <title>Genome sequence of mungbean and insights into evolution within Vigna species.</title>
        <authorList>
            <person name="Kang Y.J."/>
            <person name="Kim S.K."/>
            <person name="Kim M.Y."/>
            <person name="Lestari P."/>
            <person name="Kim K.H."/>
            <person name="Ha B.K."/>
            <person name="Jun T.H."/>
            <person name="Hwang W.J."/>
            <person name="Lee T."/>
            <person name="Lee J."/>
            <person name="Shim S."/>
            <person name="Yoon M.Y."/>
            <person name="Jang Y.E."/>
            <person name="Han K.S."/>
            <person name="Taeprayoon P."/>
            <person name="Yoon N."/>
            <person name="Somta P."/>
            <person name="Tanya P."/>
            <person name="Kim K.S."/>
            <person name="Gwag J.G."/>
            <person name="Moon J.K."/>
            <person name="Lee Y.H."/>
            <person name="Park B.S."/>
            <person name="Bombarely A."/>
            <person name="Doyle J.J."/>
            <person name="Jackson S.A."/>
            <person name="Schafleitner R."/>
            <person name="Srinives P."/>
            <person name="Varshney R.K."/>
            <person name="Lee S.H."/>
        </authorList>
    </citation>
    <scope>NUCLEOTIDE SEQUENCE [LARGE SCALE GENOMIC DNA]</scope>
    <source>
        <strain evidence="3">cv. VC1973A</strain>
    </source>
</reference>
<accession>A0A1S3U0G2</accession>
<dbReference type="Gene3D" id="1.20.1280.50">
    <property type="match status" value="1"/>
</dbReference>
<dbReference type="InterPro" id="IPR050232">
    <property type="entry name" value="FBL13/AtMIF1-like"/>
</dbReference>
<keyword evidence="3" id="KW-1185">Reference proteome</keyword>
<dbReference type="InterPro" id="IPR006566">
    <property type="entry name" value="FBD"/>
</dbReference>
<sequence length="470" mass="53618">MNSASLAKMEGSSSVEGNQKLPKRKKMINDEDTMSKLPEPLISRILSFLPTKDAVRTSVLSKKWLFRWTFITRLDLDDTEFYSLKKKTGGKMSFLNFVYRALLLTKTSTFESFSILLANKYDTSLLNTWIPNILTRSRNLRVETHSKMSFSALASHYLFDSKLLEEVVLKMDSCAIRVPKIFARFDSLKLLKFSGILFTLHPSSKVLTLSFPLLKVFETVNCRWLNGNRLHLVVPILERVVIVEDAVSMSNETSVLAIYFSRFSLKHFSYCGLANISYYFRLLDSSSAHNASVNVVVKQCPINRVAETENRALVLLNEFRQMRCLTFEGCELLAQSKVAKLPSFKMLSHLKLGLVSGEVLLGLLHKSPILKTLHFKGVSTFDTQVLNSVAVPDCLTSTLQVVKFDKLHGCEHELCLAKYFMENVLVLERISFYLVSLWLGKSKIMEEFKEKLFSFKKGFSFAIIEFSYDV</sequence>
<dbReference type="InterPro" id="IPR036047">
    <property type="entry name" value="F-box-like_dom_sf"/>
</dbReference>
<dbReference type="CDD" id="cd22160">
    <property type="entry name" value="F-box_AtFBL13-like"/>
    <property type="match status" value="1"/>
</dbReference>
<proteinExistence type="predicted"/>
<dbReference type="PANTHER" id="PTHR31900:SF32">
    <property type="entry name" value="F-BOX_RNI_FBD-LIKE DOMAIN PROTEIN"/>
    <property type="match status" value="1"/>
</dbReference>
<evidence type="ECO:0000313" key="4">
    <source>
        <dbReference type="RefSeq" id="XP_014499496.1"/>
    </source>
</evidence>
<dbReference type="InterPro" id="IPR053781">
    <property type="entry name" value="F-box_AtFBL13-like"/>
</dbReference>
<dbReference type="PANTHER" id="PTHR31900">
    <property type="entry name" value="F-BOX/RNI SUPERFAMILY PROTEIN-RELATED"/>
    <property type="match status" value="1"/>
</dbReference>
<protein>
    <submittedName>
        <fullName evidence="4">F-box/LRR-repeat protein At3g58900-like</fullName>
    </submittedName>
</protein>
<dbReference type="Proteomes" id="UP000087766">
    <property type="component" value="Chromosome 5"/>
</dbReference>
<name>A0A1S3U0G2_VIGRR</name>
<feature type="compositionally biased region" description="Polar residues" evidence="1">
    <location>
        <begin position="1"/>
        <end position="17"/>
    </location>
</feature>
<reference evidence="4" key="2">
    <citation type="submission" date="2025-08" db="UniProtKB">
        <authorList>
            <consortium name="RefSeq"/>
        </authorList>
    </citation>
    <scope>IDENTIFICATION</scope>
    <source>
        <tissue evidence="4">Leaf</tissue>
    </source>
</reference>
<organism evidence="3 4">
    <name type="scientific">Vigna radiata var. radiata</name>
    <name type="common">Mung bean</name>
    <name type="synonym">Phaseolus aureus</name>
    <dbReference type="NCBI Taxonomy" id="3916"/>
    <lineage>
        <taxon>Eukaryota</taxon>
        <taxon>Viridiplantae</taxon>
        <taxon>Streptophyta</taxon>
        <taxon>Embryophyta</taxon>
        <taxon>Tracheophyta</taxon>
        <taxon>Spermatophyta</taxon>
        <taxon>Magnoliopsida</taxon>
        <taxon>eudicotyledons</taxon>
        <taxon>Gunneridae</taxon>
        <taxon>Pentapetalae</taxon>
        <taxon>rosids</taxon>
        <taxon>fabids</taxon>
        <taxon>Fabales</taxon>
        <taxon>Fabaceae</taxon>
        <taxon>Papilionoideae</taxon>
        <taxon>50 kb inversion clade</taxon>
        <taxon>NPAAA clade</taxon>
        <taxon>indigoferoid/millettioid clade</taxon>
        <taxon>Phaseoleae</taxon>
        <taxon>Vigna</taxon>
    </lineage>
</organism>
<dbReference type="Pfam" id="PF08387">
    <property type="entry name" value="FBD"/>
    <property type="match status" value="1"/>
</dbReference>
<dbReference type="SUPFAM" id="SSF81383">
    <property type="entry name" value="F-box domain"/>
    <property type="match status" value="1"/>
</dbReference>